<evidence type="ECO:0000256" key="3">
    <source>
        <dbReference type="ARBA" id="ARBA00023235"/>
    </source>
</evidence>
<evidence type="ECO:0000256" key="1">
    <source>
        <dbReference type="ARBA" id="ARBA00007365"/>
    </source>
</evidence>
<dbReference type="FunFam" id="2.40.100.10:FF:000002">
    <property type="entry name" value="Peptidyl-prolyl cis-trans isomerase"/>
    <property type="match status" value="1"/>
</dbReference>
<dbReference type="Gene3D" id="2.40.100.10">
    <property type="entry name" value="Cyclophilin-like"/>
    <property type="match status" value="1"/>
</dbReference>
<evidence type="ECO:0000256" key="2">
    <source>
        <dbReference type="ARBA" id="ARBA00023110"/>
    </source>
</evidence>
<comment type="function">
    <text evidence="4">PPIases accelerate the folding of proteins. It catalyzes the cis-trans isomerization of proline imidic peptide bonds in oligopeptides.</text>
</comment>
<dbReference type="EC" id="5.2.1.8" evidence="4"/>
<evidence type="ECO:0000259" key="5">
    <source>
        <dbReference type="PROSITE" id="PS50072"/>
    </source>
</evidence>
<evidence type="ECO:0000256" key="4">
    <source>
        <dbReference type="RuleBase" id="RU363019"/>
    </source>
</evidence>
<dbReference type="Pfam" id="PF00160">
    <property type="entry name" value="Pro_isomerase"/>
    <property type="match status" value="1"/>
</dbReference>
<proteinExistence type="inferred from homology"/>
<dbReference type="PRINTS" id="PR00153">
    <property type="entry name" value="CSAPPISMRASE"/>
</dbReference>
<keyword evidence="2 4" id="KW-0697">Rotamase</keyword>
<comment type="catalytic activity">
    <reaction evidence="4">
        <text>[protein]-peptidylproline (omega=180) = [protein]-peptidylproline (omega=0)</text>
        <dbReference type="Rhea" id="RHEA:16237"/>
        <dbReference type="Rhea" id="RHEA-COMP:10747"/>
        <dbReference type="Rhea" id="RHEA-COMP:10748"/>
        <dbReference type="ChEBI" id="CHEBI:83833"/>
        <dbReference type="ChEBI" id="CHEBI:83834"/>
        <dbReference type="EC" id="5.2.1.8"/>
    </reaction>
</comment>
<accession>A0A6B2LHP0</accession>
<dbReference type="PROSITE" id="PS50072">
    <property type="entry name" value="CSA_PPIASE_2"/>
    <property type="match status" value="1"/>
</dbReference>
<feature type="domain" description="PPIase cyclophilin-type" evidence="5">
    <location>
        <begin position="61"/>
        <end position="224"/>
    </location>
</feature>
<reference evidence="6" key="1">
    <citation type="journal article" date="2020" name="J. Eukaryot. Microbiol.">
        <title>De novo Sequencing, Assembly and Annotation of the Transcriptome for the Free-Living Testate Amoeba Arcella intermedia.</title>
        <authorList>
            <person name="Ribeiro G.M."/>
            <person name="Porfirio-Sousa A.L."/>
            <person name="Maurer-Alcala X.X."/>
            <person name="Katz L.A."/>
            <person name="Lahr D.J.G."/>
        </authorList>
    </citation>
    <scope>NUCLEOTIDE SEQUENCE</scope>
</reference>
<dbReference type="GO" id="GO:0005737">
    <property type="term" value="C:cytoplasm"/>
    <property type="evidence" value="ECO:0007669"/>
    <property type="project" value="TreeGrafter"/>
</dbReference>
<dbReference type="PROSITE" id="PS00170">
    <property type="entry name" value="CSA_PPIASE_1"/>
    <property type="match status" value="1"/>
</dbReference>
<name>A0A6B2LHP0_9EUKA</name>
<dbReference type="GO" id="GO:0006457">
    <property type="term" value="P:protein folding"/>
    <property type="evidence" value="ECO:0007669"/>
    <property type="project" value="InterPro"/>
</dbReference>
<keyword evidence="3 4" id="KW-0413">Isomerase</keyword>
<evidence type="ECO:0000313" key="6">
    <source>
        <dbReference type="EMBL" id="NDV36321.1"/>
    </source>
</evidence>
<protein>
    <recommendedName>
        <fullName evidence="4">Peptidyl-prolyl cis-trans isomerase</fullName>
        <shortName evidence="4">PPIase</shortName>
        <ecNumber evidence="4">5.2.1.8</ecNumber>
    </recommendedName>
</protein>
<dbReference type="SUPFAM" id="SSF50891">
    <property type="entry name" value="Cyclophilin-like"/>
    <property type="match status" value="1"/>
</dbReference>
<dbReference type="EMBL" id="GIBP01007352">
    <property type="protein sequence ID" value="NDV36321.1"/>
    <property type="molecule type" value="Transcribed_RNA"/>
</dbReference>
<dbReference type="PANTHER" id="PTHR11071:SF561">
    <property type="entry name" value="PEPTIDYL-PROLYL CIS-TRANS ISOMERASE D-RELATED"/>
    <property type="match status" value="1"/>
</dbReference>
<dbReference type="InterPro" id="IPR002130">
    <property type="entry name" value="Cyclophilin-type_PPIase_dom"/>
</dbReference>
<dbReference type="InterPro" id="IPR029000">
    <property type="entry name" value="Cyclophilin-like_dom_sf"/>
</dbReference>
<comment type="similarity">
    <text evidence="1 4">Belongs to the cyclophilin-type PPIase family.</text>
</comment>
<dbReference type="InterPro" id="IPR020892">
    <property type="entry name" value="Cyclophilin-type_PPIase_CS"/>
</dbReference>
<dbReference type="GO" id="GO:0003755">
    <property type="term" value="F:peptidyl-prolyl cis-trans isomerase activity"/>
    <property type="evidence" value="ECO:0007669"/>
    <property type="project" value="UniProtKB-UniRule"/>
</dbReference>
<dbReference type="GO" id="GO:0016018">
    <property type="term" value="F:cyclosporin A binding"/>
    <property type="evidence" value="ECO:0007669"/>
    <property type="project" value="TreeGrafter"/>
</dbReference>
<dbReference type="AlphaFoldDB" id="A0A6B2LHP0"/>
<dbReference type="PANTHER" id="PTHR11071">
    <property type="entry name" value="PEPTIDYL-PROLYL CIS-TRANS ISOMERASE"/>
    <property type="match status" value="1"/>
</dbReference>
<dbReference type="CDD" id="cd01926">
    <property type="entry name" value="cyclophilin_ABH_like"/>
    <property type="match status" value="1"/>
</dbReference>
<organism evidence="6">
    <name type="scientific">Arcella intermedia</name>
    <dbReference type="NCBI Taxonomy" id="1963864"/>
    <lineage>
        <taxon>Eukaryota</taxon>
        <taxon>Amoebozoa</taxon>
        <taxon>Tubulinea</taxon>
        <taxon>Elardia</taxon>
        <taxon>Arcellinida</taxon>
        <taxon>Sphaerothecina</taxon>
        <taxon>Arcellidae</taxon>
        <taxon>Arcella</taxon>
    </lineage>
</organism>
<sequence length="225" mass="24861">MFIEKNREKTKSDDTKIRNFLNKATDKQLRPILMKSIHIPEVRNLLLDSATKTQVGRTKVFLDISIGNVAVGRIEIELFTDKTPRTAENFRCLCTGEKGEGKSRVPLHYKGSKFHRVIPGFMLQGGDFVKGNGTGGESIYGKTFEDENFIMKHTGPGILSMANAGPNTNRSQFFVTTVATPWLNNKHVVFGRVTAGMDVVTKIETVGSPDGATKKQVIITDCGQL</sequence>